<gene>
    <name evidence="1" type="ORF">KI387_042610</name>
</gene>
<dbReference type="Proteomes" id="UP000824469">
    <property type="component" value="Unassembled WGS sequence"/>
</dbReference>
<feature type="non-terminal residue" evidence="1">
    <location>
        <position position="64"/>
    </location>
</feature>
<reference evidence="1 2" key="1">
    <citation type="journal article" date="2021" name="Nat. Plants">
        <title>The Taxus genome provides insights into paclitaxel biosynthesis.</title>
        <authorList>
            <person name="Xiong X."/>
            <person name="Gou J."/>
            <person name="Liao Q."/>
            <person name="Li Y."/>
            <person name="Zhou Q."/>
            <person name="Bi G."/>
            <person name="Li C."/>
            <person name="Du R."/>
            <person name="Wang X."/>
            <person name="Sun T."/>
            <person name="Guo L."/>
            <person name="Liang H."/>
            <person name="Lu P."/>
            <person name="Wu Y."/>
            <person name="Zhang Z."/>
            <person name="Ro D.K."/>
            <person name="Shang Y."/>
            <person name="Huang S."/>
            <person name="Yan J."/>
        </authorList>
    </citation>
    <scope>NUCLEOTIDE SEQUENCE [LARGE SCALE GENOMIC DNA]</scope>
    <source>
        <strain evidence="1">Ta-2019</strain>
    </source>
</reference>
<proteinExistence type="predicted"/>
<feature type="non-terminal residue" evidence="1">
    <location>
        <position position="1"/>
    </location>
</feature>
<evidence type="ECO:0000313" key="2">
    <source>
        <dbReference type="Proteomes" id="UP000824469"/>
    </source>
</evidence>
<name>A0AA38C0P8_TAXCH</name>
<dbReference type="AlphaFoldDB" id="A0AA38C0P8"/>
<sequence length="64" mass="7482">FYWSMTLLSWISAITRVKQRCSKLQKKVIRKSLRNYCLSPLRSTTGGHLMANPLYTLLYVTDTK</sequence>
<comment type="caution">
    <text evidence="1">The sequence shown here is derived from an EMBL/GenBank/DDBJ whole genome shotgun (WGS) entry which is preliminary data.</text>
</comment>
<keyword evidence="2" id="KW-1185">Reference proteome</keyword>
<accession>A0AA38C0P8</accession>
<dbReference type="EMBL" id="JAHRHJ020003227">
    <property type="protein sequence ID" value="KAH9292206.1"/>
    <property type="molecule type" value="Genomic_DNA"/>
</dbReference>
<protein>
    <submittedName>
        <fullName evidence="1">Uncharacterized protein</fullName>
    </submittedName>
</protein>
<evidence type="ECO:0000313" key="1">
    <source>
        <dbReference type="EMBL" id="KAH9292206.1"/>
    </source>
</evidence>
<organism evidence="1 2">
    <name type="scientific">Taxus chinensis</name>
    <name type="common">Chinese yew</name>
    <name type="synonym">Taxus wallichiana var. chinensis</name>
    <dbReference type="NCBI Taxonomy" id="29808"/>
    <lineage>
        <taxon>Eukaryota</taxon>
        <taxon>Viridiplantae</taxon>
        <taxon>Streptophyta</taxon>
        <taxon>Embryophyta</taxon>
        <taxon>Tracheophyta</taxon>
        <taxon>Spermatophyta</taxon>
        <taxon>Pinopsida</taxon>
        <taxon>Pinidae</taxon>
        <taxon>Conifers II</taxon>
        <taxon>Cupressales</taxon>
        <taxon>Taxaceae</taxon>
        <taxon>Taxus</taxon>
    </lineage>
</organism>